<protein>
    <submittedName>
        <fullName evidence="2">Heme NO-binding protein</fullName>
    </submittedName>
</protein>
<dbReference type="SUPFAM" id="SSF111126">
    <property type="entry name" value="Ligand-binding domain in the NO signalling and Golgi transport"/>
    <property type="match status" value="1"/>
</dbReference>
<dbReference type="PANTHER" id="PTHR45655">
    <property type="entry name" value="GUANYLATE CYCLASE SOLUBLE SUBUNIT BETA-2"/>
    <property type="match status" value="1"/>
</dbReference>
<sequence>MQGLVNRSIQNFLSDTFGEEVWRDIAQRSSIPEEGFEAMLGYDEAVTDTLIEAACTRLNRGRLDLLEDLGAYLTTREAVRRLLRYGGRDFVDFLRSLNELQGRTQMALDYLHLPELFLLEGEKDHFALEVRAAQPGWGAVLAGLVRAMADDYGALALIELIDPAPDGTERLSLRLLDHSHSRGRAFELSHAVGGAG</sequence>
<accession>A0A074U5A7</accession>
<dbReference type="InterPro" id="IPR024096">
    <property type="entry name" value="NO_sig/Golgi_transp_ligand-bd"/>
</dbReference>
<name>A0A074U5A7_9RHOB</name>
<dbReference type="Proteomes" id="UP000027725">
    <property type="component" value="Unassembled WGS sequence"/>
</dbReference>
<feature type="domain" description="Heme NO-binding" evidence="1">
    <location>
        <begin position="3"/>
        <end position="152"/>
    </location>
</feature>
<gene>
    <name evidence="2" type="ORF">DL1_01855</name>
</gene>
<dbReference type="GO" id="GO:0020037">
    <property type="term" value="F:heme binding"/>
    <property type="evidence" value="ECO:0007669"/>
    <property type="project" value="InterPro"/>
</dbReference>
<dbReference type="InterPro" id="IPR038158">
    <property type="entry name" value="H-NOX_domain_sf"/>
</dbReference>
<keyword evidence="3" id="KW-1185">Reference proteome</keyword>
<dbReference type="eggNOG" id="COG1060">
    <property type="taxonomic scope" value="Bacteria"/>
</dbReference>
<dbReference type="Pfam" id="PF07700">
    <property type="entry name" value="HNOB"/>
    <property type="match status" value="1"/>
</dbReference>
<dbReference type="EMBL" id="JHEH01000010">
    <property type="protein sequence ID" value="KEP69797.1"/>
    <property type="molecule type" value="Genomic_DNA"/>
</dbReference>
<dbReference type="RefSeq" id="WP_038065587.1">
    <property type="nucleotide sequence ID" value="NZ_FOVB01000001.1"/>
</dbReference>
<dbReference type="AlphaFoldDB" id="A0A074U5A7"/>
<evidence type="ECO:0000259" key="1">
    <source>
        <dbReference type="Pfam" id="PF07700"/>
    </source>
</evidence>
<reference evidence="2 3" key="1">
    <citation type="submission" date="2014-03" db="EMBL/GenBank/DDBJ databases">
        <title>The draft genome sequence of Thioclava dalianensis DLFJ1-1.</title>
        <authorList>
            <person name="Lai Q."/>
            <person name="Shao Z."/>
        </authorList>
    </citation>
    <scope>NUCLEOTIDE SEQUENCE [LARGE SCALE GENOMIC DNA]</scope>
    <source>
        <strain evidence="2 3">DLFJ1-1</strain>
    </source>
</reference>
<dbReference type="OrthoDB" id="981203at2"/>
<dbReference type="PANTHER" id="PTHR45655:SF13">
    <property type="entry name" value="SOLUBLE GUANYLATE CYCLASE GCY-32-RELATED"/>
    <property type="match status" value="1"/>
</dbReference>
<dbReference type="InterPro" id="IPR011644">
    <property type="entry name" value="Heme_NO-bd"/>
</dbReference>
<evidence type="ECO:0000313" key="2">
    <source>
        <dbReference type="EMBL" id="KEP69797.1"/>
    </source>
</evidence>
<evidence type="ECO:0000313" key="3">
    <source>
        <dbReference type="Proteomes" id="UP000027725"/>
    </source>
</evidence>
<organism evidence="2 3">
    <name type="scientific">Thioclava dalianensis</name>
    <dbReference type="NCBI Taxonomy" id="1185766"/>
    <lineage>
        <taxon>Bacteria</taxon>
        <taxon>Pseudomonadati</taxon>
        <taxon>Pseudomonadota</taxon>
        <taxon>Alphaproteobacteria</taxon>
        <taxon>Rhodobacterales</taxon>
        <taxon>Paracoccaceae</taxon>
        <taxon>Thioclava</taxon>
    </lineage>
</organism>
<proteinExistence type="predicted"/>
<comment type="caution">
    <text evidence="2">The sequence shown here is derived from an EMBL/GenBank/DDBJ whole genome shotgun (WGS) entry which is preliminary data.</text>
</comment>
<dbReference type="Gene3D" id="3.90.1520.10">
    <property type="entry name" value="H-NOX domain"/>
    <property type="match status" value="1"/>
</dbReference>
<dbReference type="STRING" id="1185766.SAMN05216224_101649"/>